<keyword evidence="4 7" id="KW-0808">Transferase</keyword>
<dbReference type="AlphaFoldDB" id="A0AAE3W9Q8"/>
<proteinExistence type="predicted"/>
<sequence length="464" mass="51827">MRPDLRRLRALLAERLGMTFDEKRDDLLTEVLRTRAERHRMSERDYLDRLTADPERAELRALAEAVTINETYFFRNIEQFHALAEVVIPERLKARASVRALRLLSVGCSSGEEPYTLAAVTAERVPPDWHVSIVGLDINRAVLRRAATGRYGTWSLRETPASIRQRWFHERDGGVEVDARLRARVQFVEHNVVHDDPVLWAHQSYDVIFCRNMLMYLTDEVRRGTIARITRALAPGGYLFLGHTDSLGSRPDGLEVRHTHGTFYYCRTVPAGVPQPVVTAPGPLTRPPAAPPSKNHPMRGYERALLLLRDERFQDALAAVESMTEPESRLPRVRVLRGALLAHAGDTGRAAELCERLVAEDGLNADAHYVIGVCHEGDASPATAGRHHQLAAYLDPGFAMPRMRLGLLAKQAGDRQTAARELDRAVTLLRGETDERILLFGGGFGRQSLIALCRSELQAVGAVS</sequence>
<dbReference type="InterPro" id="IPR011990">
    <property type="entry name" value="TPR-like_helical_dom_sf"/>
</dbReference>
<dbReference type="PROSITE" id="PS50123">
    <property type="entry name" value="CHER"/>
    <property type="match status" value="1"/>
</dbReference>
<dbReference type="SUPFAM" id="SSF48452">
    <property type="entry name" value="TPR-like"/>
    <property type="match status" value="1"/>
</dbReference>
<dbReference type="PANTHER" id="PTHR24422:SF19">
    <property type="entry name" value="CHEMOTAXIS PROTEIN METHYLTRANSFERASE"/>
    <property type="match status" value="1"/>
</dbReference>
<dbReference type="InterPro" id="IPR050903">
    <property type="entry name" value="Bact_Chemotaxis_MeTrfase"/>
</dbReference>
<protein>
    <recommendedName>
        <fullName evidence="2">protein-glutamate O-methyltransferase</fullName>
        <ecNumber evidence="2">2.1.1.80</ecNumber>
    </recommendedName>
</protein>
<evidence type="ECO:0000313" key="8">
    <source>
        <dbReference type="Proteomes" id="UP001240236"/>
    </source>
</evidence>
<keyword evidence="5" id="KW-0949">S-adenosyl-L-methionine</keyword>
<dbReference type="Proteomes" id="UP001240236">
    <property type="component" value="Unassembled WGS sequence"/>
</dbReference>
<gene>
    <name evidence="7" type="ORF">J2S42_007933</name>
</gene>
<comment type="catalytic activity">
    <reaction evidence="1">
        <text>L-glutamyl-[protein] + S-adenosyl-L-methionine = [protein]-L-glutamate 5-O-methyl ester + S-adenosyl-L-homocysteine</text>
        <dbReference type="Rhea" id="RHEA:24452"/>
        <dbReference type="Rhea" id="RHEA-COMP:10208"/>
        <dbReference type="Rhea" id="RHEA-COMP:10311"/>
        <dbReference type="ChEBI" id="CHEBI:29973"/>
        <dbReference type="ChEBI" id="CHEBI:57856"/>
        <dbReference type="ChEBI" id="CHEBI:59789"/>
        <dbReference type="ChEBI" id="CHEBI:82795"/>
        <dbReference type="EC" id="2.1.1.80"/>
    </reaction>
</comment>
<reference evidence="7 8" key="1">
    <citation type="submission" date="2023-07" db="EMBL/GenBank/DDBJ databases">
        <title>Sequencing the genomes of 1000 actinobacteria strains.</title>
        <authorList>
            <person name="Klenk H.-P."/>
        </authorList>
    </citation>
    <scope>NUCLEOTIDE SEQUENCE [LARGE SCALE GENOMIC DNA]</scope>
    <source>
        <strain evidence="7 8">DSM 44709</strain>
    </source>
</reference>
<name>A0AAE3W9Q8_9ACTN</name>
<dbReference type="InterPro" id="IPR029063">
    <property type="entry name" value="SAM-dependent_MTases_sf"/>
</dbReference>
<dbReference type="Gene3D" id="3.40.50.150">
    <property type="entry name" value="Vaccinia Virus protein VP39"/>
    <property type="match status" value="1"/>
</dbReference>
<comment type="caution">
    <text evidence="7">The sequence shown here is derived from an EMBL/GenBank/DDBJ whole genome shotgun (WGS) entry which is preliminary data.</text>
</comment>
<feature type="domain" description="CheR-type methyltransferase" evidence="6">
    <location>
        <begin position="1"/>
        <end position="270"/>
    </location>
</feature>
<evidence type="ECO:0000256" key="4">
    <source>
        <dbReference type="ARBA" id="ARBA00022679"/>
    </source>
</evidence>
<evidence type="ECO:0000313" key="7">
    <source>
        <dbReference type="EMBL" id="MDQ0371264.1"/>
    </source>
</evidence>
<dbReference type="SMART" id="SM00138">
    <property type="entry name" value="MeTrc"/>
    <property type="match status" value="1"/>
</dbReference>
<dbReference type="InterPro" id="IPR036804">
    <property type="entry name" value="CheR_N_sf"/>
</dbReference>
<evidence type="ECO:0000256" key="3">
    <source>
        <dbReference type="ARBA" id="ARBA00022603"/>
    </source>
</evidence>
<dbReference type="PRINTS" id="PR00996">
    <property type="entry name" value="CHERMTFRASE"/>
</dbReference>
<dbReference type="Pfam" id="PF01739">
    <property type="entry name" value="CheR"/>
    <property type="match status" value="1"/>
</dbReference>
<dbReference type="EMBL" id="JAUSUZ010000001">
    <property type="protein sequence ID" value="MDQ0371264.1"/>
    <property type="molecule type" value="Genomic_DNA"/>
</dbReference>
<dbReference type="Gene3D" id="1.25.40.10">
    <property type="entry name" value="Tetratricopeptide repeat domain"/>
    <property type="match status" value="1"/>
</dbReference>
<dbReference type="GO" id="GO:0008983">
    <property type="term" value="F:protein-glutamate O-methyltransferase activity"/>
    <property type="evidence" value="ECO:0007669"/>
    <property type="project" value="UniProtKB-EC"/>
</dbReference>
<dbReference type="EC" id="2.1.1.80" evidence="2"/>
<evidence type="ECO:0000256" key="2">
    <source>
        <dbReference type="ARBA" id="ARBA00012534"/>
    </source>
</evidence>
<organism evidence="7 8">
    <name type="scientific">Catenuloplanes indicus</name>
    <dbReference type="NCBI Taxonomy" id="137267"/>
    <lineage>
        <taxon>Bacteria</taxon>
        <taxon>Bacillati</taxon>
        <taxon>Actinomycetota</taxon>
        <taxon>Actinomycetes</taxon>
        <taxon>Micromonosporales</taxon>
        <taxon>Micromonosporaceae</taxon>
        <taxon>Catenuloplanes</taxon>
    </lineage>
</organism>
<dbReference type="CDD" id="cd02440">
    <property type="entry name" value="AdoMet_MTases"/>
    <property type="match status" value="1"/>
</dbReference>
<evidence type="ECO:0000256" key="1">
    <source>
        <dbReference type="ARBA" id="ARBA00001541"/>
    </source>
</evidence>
<dbReference type="GO" id="GO:0032259">
    <property type="term" value="P:methylation"/>
    <property type="evidence" value="ECO:0007669"/>
    <property type="project" value="UniProtKB-KW"/>
</dbReference>
<dbReference type="InterPro" id="IPR022642">
    <property type="entry name" value="CheR_C"/>
</dbReference>
<dbReference type="InterPro" id="IPR000780">
    <property type="entry name" value="CheR_MeTrfase"/>
</dbReference>
<keyword evidence="3 7" id="KW-0489">Methyltransferase</keyword>
<dbReference type="SUPFAM" id="SSF53335">
    <property type="entry name" value="S-adenosyl-L-methionine-dependent methyltransferases"/>
    <property type="match status" value="1"/>
</dbReference>
<dbReference type="PANTHER" id="PTHR24422">
    <property type="entry name" value="CHEMOTAXIS PROTEIN METHYLTRANSFERASE"/>
    <property type="match status" value="1"/>
</dbReference>
<accession>A0AAE3W9Q8</accession>
<dbReference type="RefSeq" id="WP_307247896.1">
    <property type="nucleotide sequence ID" value="NZ_JAUSUZ010000001.1"/>
</dbReference>
<evidence type="ECO:0000259" key="6">
    <source>
        <dbReference type="PROSITE" id="PS50123"/>
    </source>
</evidence>
<dbReference type="Gene3D" id="1.10.155.10">
    <property type="entry name" value="Chemotaxis receptor methyltransferase CheR, N-terminal domain"/>
    <property type="match status" value="1"/>
</dbReference>
<dbReference type="SUPFAM" id="SSF47757">
    <property type="entry name" value="Chemotaxis receptor methyltransferase CheR, N-terminal domain"/>
    <property type="match status" value="1"/>
</dbReference>
<keyword evidence="8" id="KW-1185">Reference proteome</keyword>
<evidence type="ECO:0000256" key="5">
    <source>
        <dbReference type="ARBA" id="ARBA00022691"/>
    </source>
</evidence>